<organism evidence="2 3">
    <name type="scientific">Pedococcus dokdonensis</name>
    <dbReference type="NCBI Taxonomy" id="443156"/>
    <lineage>
        <taxon>Bacteria</taxon>
        <taxon>Bacillati</taxon>
        <taxon>Actinomycetota</taxon>
        <taxon>Actinomycetes</taxon>
        <taxon>Micrococcales</taxon>
        <taxon>Intrasporangiaceae</taxon>
        <taxon>Pedococcus</taxon>
    </lineage>
</organism>
<proteinExistence type="predicted"/>
<gene>
    <name evidence="2" type="ORF">SAMN04489867_1304</name>
</gene>
<keyword evidence="1" id="KW-1133">Transmembrane helix</keyword>
<evidence type="ECO:0008006" key="4">
    <source>
        <dbReference type="Google" id="ProtNLM"/>
    </source>
</evidence>
<protein>
    <recommendedName>
        <fullName evidence="4">DUF948 domain-containing protein</fullName>
    </recommendedName>
</protein>
<dbReference type="STRING" id="443156.SAMN04489867_1304"/>
<accession>A0A1H0PLI1</accession>
<evidence type="ECO:0000313" key="3">
    <source>
        <dbReference type="Proteomes" id="UP000199077"/>
    </source>
</evidence>
<dbReference type="AlphaFoldDB" id="A0A1H0PLI1"/>
<dbReference type="InterPro" id="IPR009293">
    <property type="entry name" value="UPF0478"/>
</dbReference>
<sequence>MDSVSLGDIAGMIAALAFAFLVFRLGSVIGKAGKILDETRVSLRSTTENVQPTLLKLTDTVSLTNEQLARVDGITTNVSAMTTNASALTSLFAATLGSPVVKVAAFTYGVRSALSASGTKSAGGRRRRRG</sequence>
<keyword evidence="1" id="KW-0812">Transmembrane</keyword>
<evidence type="ECO:0000313" key="2">
    <source>
        <dbReference type="EMBL" id="SDP05883.1"/>
    </source>
</evidence>
<dbReference type="EMBL" id="LT629711">
    <property type="protein sequence ID" value="SDP05883.1"/>
    <property type="molecule type" value="Genomic_DNA"/>
</dbReference>
<dbReference type="Pfam" id="PF06103">
    <property type="entry name" value="DUF948"/>
    <property type="match status" value="1"/>
</dbReference>
<reference evidence="3" key="1">
    <citation type="submission" date="2016-10" db="EMBL/GenBank/DDBJ databases">
        <authorList>
            <person name="Varghese N."/>
            <person name="Submissions S."/>
        </authorList>
    </citation>
    <scope>NUCLEOTIDE SEQUENCE [LARGE SCALE GENOMIC DNA]</scope>
    <source>
        <strain evidence="3">DSM 22329</strain>
    </source>
</reference>
<name>A0A1H0PLI1_9MICO</name>
<evidence type="ECO:0000256" key="1">
    <source>
        <dbReference type="SAM" id="Phobius"/>
    </source>
</evidence>
<keyword evidence="3" id="KW-1185">Reference proteome</keyword>
<dbReference type="Proteomes" id="UP000199077">
    <property type="component" value="Chromosome I"/>
</dbReference>
<feature type="transmembrane region" description="Helical" evidence="1">
    <location>
        <begin position="6"/>
        <end position="26"/>
    </location>
</feature>
<keyword evidence="1" id="KW-0472">Membrane</keyword>